<dbReference type="AlphaFoldDB" id="A0A2I0AIU2"/>
<gene>
    <name evidence="1" type="ORF">AXF42_Ash006675</name>
</gene>
<dbReference type="STRING" id="1088818.A0A2I0AIU2"/>
<dbReference type="SUPFAM" id="SSF56672">
    <property type="entry name" value="DNA/RNA polymerases"/>
    <property type="match status" value="1"/>
</dbReference>
<dbReference type="InterPro" id="IPR043502">
    <property type="entry name" value="DNA/RNA_pol_sf"/>
</dbReference>
<dbReference type="EMBL" id="KZ451979">
    <property type="protein sequence ID" value="PKA55473.1"/>
    <property type="molecule type" value="Genomic_DNA"/>
</dbReference>
<dbReference type="PANTHER" id="PTHR11439">
    <property type="entry name" value="GAG-POL-RELATED RETROTRANSPOSON"/>
    <property type="match status" value="1"/>
</dbReference>
<evidence type="ECO:0000313" key="1">
    <source>
        <dbReference type="EMBL" id="PKA55473.1"/>
    </source>
</evidence>
<dbReference type="CDD" id="cd09272">
    <property type="entry name" value="RNase_HI_RT_Ty1"/>
    <property type="match status" value="1"/>
</dbReference>
<name>A0A2I0AIU2_9ASPA</name>
<sequence length="302" mass="33897">MSSEFAMSDLGTLYYFLGISTTRRDDGLFLSQSKYASNLLDRASMSSCNPARTPIEVTDKLSQTGSTPFSDPSYYRSIVGALQYLTFTRPDIAYVVQQVSLFMHSPQDHHFHAVKRILRYIKGTLDYGLIICPSSLAQLVAYSDGDWASCPDTCRSTSGYCIFLEDNLISWFSKRQHTASRSSAEAEYRAVANAIAECCWIRNLLGELHIPLTPASIIFCDNISAMYLSNNPVQHARVKHVELDLHFVRERVALGQARVLHVPFSQQFAYIMTKALPFVLFQDFRYNLNVCPSIQIAGGIDG</sequence>
<dbReference type="Proteomes" id="UP000236161">
    <property type="component" value="Unassembled WGS sequence"/>
</dbReference>
<dbReference type="PANTHER" id="PTHR11439:SF524">
    <property type="entry name" value="RNA-DIRECTED DNA POLYMERASE, PROTEIN KINASE RLK-PELLE-DLSV FAMILY"/>
    <property type="match status" value="1"/>
</dbReference>
<proteinExistence type="predicted"/>
<organism evidence="1 2">
    <name type="scientific">Apostasia shenzhenica</name>
    <dbReference type="NCBI Taxonomy" id="1088818"/>
    <lineage>
        <taxon>Eukaryota</taxon>
        <taxon>Viridiplantae</taxon>
        <taxon>Streptophyta</taxon>
        <taxon>Embryophyta</taxon>
        <taxon>Tracheophyta</taxon>
        <taxon>Spermatophyta</taxon>
        <taxon>Magnoliopsida</taxon>
        <taxon>Liliopsida</taxon>
        <taxon>Asparagales</taxon>
        <taxon>Orchidaceae</taxon>
        <taxon>Apostasioideae</taxon>
        <taxon>Apostasia</taxon>
    </lineage>
</organism>
<keyword evidence="2" id="KW-1185">Reference proteome</keyword>
<reference evidence="1 2" key="1">
    <citation type="journal article" date="2017" name="Nature">
        <title>The Apostasia genome and the evolution of orchids.</title>
        <authorList>
            <person name="Zhang G.Q."/>
            <person name="Liu K.W."/>
            <person name="Li Z."/>
            <person name="Lohaus R."/>
            <person name="Hsiao Y.Y."/>
            <person name="Niu S.C."/>
            <person name="Wang J.Y."/>
            <person name="Lin Y.C."/>
            <person name="Xu Q."/>
            <person name="Chen L.J."/>
            <person name="Yoshida K."/>
            <person name="Fujiwara S."/>
            <person name="Wang Z.W."/>
            <person name="Zhang Y.Q."/>
            <person name="Mitsuda N."/>
            <person name="Wang M."/>
            <person name="Liu G.H."/>
            <person name="Pecoraro L."/>
            <person name="Huang H.X."/>
            <person name="Xiao X.J."/>
            <person name="Lin M."/>
            <person name="Wu X.Y."/>
            <person name="Wu W.L."/>
            <person name="Chen Y.Y."/>
            <person name="Chang S.B."/>
            <person name="Sakamoto S."/>
            <person name="Ohme-Takagi M."/>
            <person name="Yagi M."/>
            <person name="Zeng S.J."/>
            <person name="Shen C.Y."/>
            <person name="Yeh C.M."/>
            <person name="Luo Y.B."/>
            <person name="Tsai W.C."/>
            <person name="Van de Peer Y."/>
            <person name="Liu Z.J."/>
        </authorList>
    </citation>
    <scope>NUCLEOTIDE SEQUENCE [LARGE SCALE GENOMIC DNA]</scope>
    <source>
        <strain evidence="2">cv. Shenzhen</strain>
        <tissue evidence="1">Stem</tissue>
    </source>
</reference>
<evidence type="ECO:0000313" key="2">
    <source>
        <dbReference type="Proteomes" id="UP000236161"/>
    </source>
</evidence>
<protein>
    <submittedName>
        <fullName evidence="1">Putative mitochondrial protein</fullName>
    </submittedName>
</protein>
<dbReference type="OrthoDB" id="780992at2759"/>
<accession>A0A2I0AIU2</accession>